<dbReference type="Proteomes" id="UP000051054">
    <property type="component" value="Unassembled WGS sequence"/>
</dbReference>
<dbReference type="STRING" id="1423755.FC40_GL001217"/>
<dbReference type="eggNOG" id="COG0845">
    <property type="taxonomic scope" value="Bacteria"/>
</dbReference>
<gene>
    <name evidence="1" type="ORF">FC40_GL001217</name>
</gene>
<dbReference type="PANTHER" id="PTHR30469">
    <property type="entry name" value="MULTIDRUG RESISTANCE PROTEIN MDTA"/>
    <property type="match status" value="1"/>
</dbReference>
<sequence length="274" mass="30380">MKFPKLTKKKVIYTAVGIVVLFGALRVVNNKNDQKDNKPNYTIKKVSHMSSFSTTGSIQAQRMQVLDIPEGKVQWISVTSGEYVYPGQALVSVYNKGDESNEYKTVTAPFAGVVDIDDSKQDHPVITVYSNDLQVTTGISEYDYAKVPVGKEIKVEALATHKEDTTTVKSLAQYPMTEKNSKNNTKYKMTADVNMDNFMNGQTVKIKVQQDGVVIPSTAVKNKTVYLVKHGKAHKQKVEGYANNGQFVIQSGLNEGQKVVINPDKHLKSGDRID</sequence>
<comment type="caution">
    <text evidence="1">The sequence shown here is derived from an EMBL/GenBank/DDBJ whole genome shotgun (WGS) entry which is preliminary data.</text>
</comment>
<name>A0A0R1WQF5_9LACO</name>
<evidence type="ECO:0000313" key="1">
    <source>
        <dbReference type="EMBL" id="KRM19967.1"/>
    </source>
</evidence>
<dbReference type="GO" id="GO:0015562">
    <property type="term" value="F:efflux transmembrane transporter activity"/>
    <property type="evidence" value="ECO:0007669"/>
    <property type="project" value="TreeGrafter"/>
</dbReference>
<organism evidence="1 2">
    <name type="scientific">Ligilactobacillus hayakitensis DSM 18933 = JCM 14209</name>
    <dbReference type="NCBI Taxonomy" id="1423755"/>
    <lineage>
        <taxon>Bacteria</taxon>
        <taxon>Bacillati</taxon>
        <taxon>Bacillota</taxon>
        <taxon>Bacilli</taxon>
        <taxon>Lactobacillales</taxon>
        <taxon>Lactobacillaceae</taxon>
        <taxon>Ligilactobacillus</taxon>
    </lineage>
</organism>
<keyword evidence="2" id="KW-1185">Reference proteome</keyword>
<dbReference type="AlphaFoldDB" id="A0A0R1WQF5"/>
<dbReference type="GO" id="GO:1990281">
    <property type="term" value="C:efflux pump complex"/>
    <property type="evidence" value="ECO:0007669"/>
    <property type="project" value="TreeGrafter"/>
</dbReference>
<dbReference type="EMBL" id="AZGD01000023">
    <property type="protein sequence ID" value="KRM19967.1"/>
    <property type="molecule type" value="Genomic_DNA"/>
</dbReference>
<dbReference type="PATRIC" id="fig|1423755.3.peg.1288"/>
<evidence type="ECO:0000313" key="2">
    <source>
        <dbReference type="Proteomes" id="UP000051054"/>
    </source>
</evidence>
<proteinExistence type="predicted"/>
<dbReference type="OrthoDB" id="2142598at2"/>
<protein>
    <submittedName>
        <fullName evidence="1">Efflux transporter, RND family, MFP subunit</fullName>
    </submittedName>
</protein>
<accession>A0A0R1WQF5</accession>
<dbReference type="RefSeq" id="WP_025022178.1">
    <property type="nucleotide sequence ID" value="NZ_AZGD01000023.1"/>
</dbReference>
<reference evidence="1 2" key="1">
    <citation type="journal article" date="2015" name="Genome Announc.">
        <title>Expanding the biotechnology potential of lactobacilli through comparative genomics of 213 strains and associated genera.</title>
        <authorList>
            <person name="Sun Z."/>
            <person name="Harris H.M."/>
            <person name="McCann A."/>
            <person name="Guo C."/>
            <person name="Argimon S."/>
            <person name="Zhang W."/>
            <person name="Yang X."/>
            <person name="Jeffery I.B."/>
            <person name="Cooney J.C."/>
            <person name="Kagawa T.F."/>
            <person name="Liu W."/>
            <person name="Song Y."/>
            <person name="Salvetti E."/>
            <person name="Wrobel A."/>
            <person name="Rasinkangas P."/>
            <person name="Parkhill J."/>
            <person name="Rea M.C."/>
            <person name="O'Sullivan O."/>
            <person name="Ritari J."/>
            <person name="Douillard F.P."/>
            <person name="Paul Ross R."/>
            <person name="Yang R."/>
            <person name="Briner A.E."/>
            <person name="Felis G.E."/>
            <person name="de Vos W.M."/>
            <person name="Barrangou R."/>
            <person name="Klaenhammer T.R."/>
            <person name="Caufield P.W."/>
            <person name="Cui Y."/>
            <person name="Zhang H."/>
            <person name="O'Toole P.W."/>
        </authorList>
    </citation>
    <scope>NUCLEOTIDE SEQUENCE [LARGE SCALE GENOMIC DNA]</scope>
    <source>
        <strain evidence="1 2">DSM 18933</strain>
    </source>
</reference>
<dbReference type="Gene3D" id="2.40.420.20">
    <property type="match status" value="1"/>
</dbReference>